<reference evidence="2 3" key="1">
    <citation type="journal article" date="2014" name="Int. J. Syst. Evol. Microbiol.">
        <title>Complete genome sequence of Corynebacterium casei LMG S-19264T (=DSM 44701T), isolated from a smear-ripened cheese.</title>
        <authorList>
            <consortium name="US DOE Joint Genome Institute (JGI-PGF)"/>
            <person name="Walter F."/>
            <person name="Albersmeier A."/>
            <person name="Kalinowski J."/>
            <person name="Ruckert C."/>
        </authorList>
    </citation>
    <scope>NUCLEOTIDE SEQUENCE [LARGE SCALE GENOMIC DNA]</scope>
    <source>
        <strain evidence="2 3">CGMCC 1.12925</strain>
    </source>
</reference>
<gene>
    <name evidence="2" type="ORF">GCM10010831_03740</name>
</gene>
<organism evidence="2 3">
    <name type="scientific">Psychroflexus salis</name>
    <dbReference type="NCBI Taxonomy" id="1526574"/>
    <lineage>
        <taxon>Bacteria</taxon>
        <taxon>Pseudomonadati</taxon>
        <taxon>Bacteroidota</taxon>
        <taxon>Flavobacteriia</taxon>
        <taxon>Flavobacteriales</taxon>
        <taxon>Flavobacteriaceae</taxon>
        <taxon>Psychroflexus</taxon>
    </lineage>
</organism>
<dbReference type="RefSeq" id="WP_188405066.1">
    <property type="nucleotide sequence ID" value="NZ_BMGL01000002.1"/>
</dbReference>
<dbReference type="InterPro" id="IPR052595">
    <property type="entry name" value="LRRC69/RLP"/>
</dbReference>
<sequence>MKLKHLTFSLIFLFFANQLLAQNNDDFKRLQLRLRADSLVLDAYNGDGVFIARQKSSQKWAMFQGVSDRKLDRFTPFAYDSLGFFDKHPHFTIVKKNNKYGVILSPWRNDGKAIESIACTFDKLAIVEDEGWGGSQNMLAAQKDGKWGYIHEETGATLIPFVFKTKAELPSPNRNFYKDPTETFSVEMMRLFNRPDTITKLNLAYQNLAFVPKQIKKCTNLTFLNLEGNKLTQLPEEVGELHNLKTLYLGFNHDLFTGYEKQKNLDVLQKLSNLEYLSIGNIKKTDNKRTSAMYSCNIDIPADFQISQKLKGLSIGCAFYTEEVPAFIYQLNHLEELIIHNALPNNPINFNFDQFKSKSTIQILSLGKVSSLENFNQNIHHYQNLKELSLFLLKPKGKLDGLKKLKKLEDLYIKIDEKISEGSKYYKVITIADYSMHTYRSDKPITEEQLLKTIAEYNMHLQEK</sequence>
<keyword evidence="3" id="KW-1185">Reference proteome</keyword>
<dbReference type="Pfam" id="PF13855">
    <property type="entry name" value="LRR_8"/>
    <property type="match status" value="1"/>
</dbReference>
<evidence type="ECO:0000313" key="2">
    <source>
        <dbReference type="EMBL" id="GGE05313.1"/>
    </source>
</evidence>
<dbReference type="SUPFAM" id="SSF52058">
    <property type="entry name" value="L domain-like"/>
    <property type="match status" value="1"/>
</dbReference>
<evidence type="ECO:0000313" key="3">
    <source>
        <dbReference type="Proteomes" id="UP000599688"/>
    </source>
</evidence>
<keyword evidence="1" id="KW-0732">Signal</keyword>
<dbReference type="EMBL" id="BMGL01000002">
    <property type="protein sequence ID" value="GGE05313.1"/>
    <property type="molecule type" value="Genomic_DNA"/>
</dbReference>
<dbReference type="PANTHER" id="PTHR48057">
    <property type="entry name" value="LEUCINE-RICH REPEAT SERINE/THREONINE-PROTEIN KINASE 1"/>
    <property type="match status" value="1"/>
</dbReference>
<dbReference type="InterPro" id="IPR032675">
    <property type="entry name" value="LRR_dom_sf"/>
</dbReference>
<protein>
    <recommendedName>
        <fullName evidence="4">Leucine rich repeat-containing protein</fullName>
    </recommendedName>
</protein>
<dbReference type="InterPro" id="IPR001611">
    <property type="entry name" value="Leu-rich_rpt"/>
</dbReference>
<dbReference type="AlphaFoldDB" id="A0A916ZNT5"/>
<accession>A0A916ZNT5</accession>
<comment type="caution">
    <text evidence="2">The sequence shown here is derived from an EMBL/GenBank/DDBJ whole genome shotgun (WGS) entry which is preliminary data.</text>
</comment>
<dbReference type="PANTHER" id="PTHR48057:SF7">
    <property type="entry name" value="LEUCINE-RICH REPEAT SERINE_THREONINE-PROTEIN KINASE 1"/>
    <property type="match status" value="1"/>
</dbReference>
<proteinExistence type="predicted"/>
<feature type="chain" id="PRO_5037575139" description="Leucine rich repeat-containing protein" evidence="1">
    <location>
        <begin position="22"/>
        <end position="464"/>
    </location>
</feature>
<evidence type="ECO:0008006" key="4">
    <source>
        <dbReference type="Google" id="ProtNLM"/>
    </source>
</evidence>
<dbReference type="PROSITE" id="PS51450">
    <property type="entry name" value="LRR"/>
    <property type="match status" value="1"/>
</dbReference>
<evidence type="ECO:0000256" key="1">
    <source>
        <dbReference type="SAM" id="SignalP"/>
    </source>
</evidence>
<dbReference type="Gene3D" id="3.80.10.10">
    <property type="entry name" value="Ribonuclease Inhibitor"/>
    <property type="match status" value="1"/>
</dbReference>
<feature type="signal peptide" evidence="1">
    <location>
        <begin position="1"/>
        <end position="21"/>
    </location>
</feature>
<name>A0A916ZNT5_9FLAO</name>
<dbReference type="Proteomes" id="UP000599688">
    <property type="component" value="Unassembled WGS sequence"/>
</dbReference>